<organism evidence="1 2">
    <name type="scientific">Cryptolaemus montrouzieri</name>
    <dbReference type="NCBI Taxonomy" id="559131"/>
    <lineage>
        <taxon>Eukaryota</taxon>
        <taxon>Metazoa</taxon>
        <taxon>Ecdysozoa</taxon>
        <taxon>Arthropoda</taxon>
        <taxon>Hexapoda</taxon>
        <taxon>Insecta</taxon>
        <taxon>Pterygota</taxon>
        <taxon>Neoptera</taxon>
        <taxon>Endopterygota</taxon>
        <taxon>Coleoptera</taxon>
        <taxon>Polyphaga</taxon>
        <taxon>Cucujiformia</taxon>
        <taxon>Coccinelloidea</taxon>
        <taxon>Coccinellidae</taxon>
        <taxon>Scymninae</taxon>
        <taxon>Scymnini</taxon>
        <taxon>Cryptolaemus</taxon>
    </lineage>
</organism>
<evidence type="ECO:0000313" key="2">
    <source>
        <dbReference type="Proteomes" id="UP001516400"/>
    </source>
</evidence>
<keyword evidence="2" id="KW-1185">Reference proteome</keyword>
<reference evidence="1 2" key="1">
    <citation type="journal article" date="2021" name="BMC Biol.">
        <title>Horizontally acquired antibacterial genes associated with adaptive radiation of ladybird beetles.</title>
        <authorList>
            <person name="Li H.S."/>
            <person name="Tang X.F."/>
            <person name="Huang Y.H."/>
            <person name="Xu Z.Y."/>
            <person name="Chen M.L."/>
            <person name="Du X.Y."/>
            <person name="Qiu B.Y."/>
            <person name="Chen P.T."/>
            <person name="Zhang W."/>
            <person name="Slipinski A."/>
            <person name="Escalona H.E."/>
            <person name="Waterhouse R.M."/>
            <person name="Zwick A."/>
            <person name="Pang H."/>
        </authorList>
    </citation>
    <scope>NUCLEOTIDE SEQUENCE [LARGE SCALE GENOMIC DNA]</scope>
    <source>
        <strain evidence="1">SYSU2018</strain>
    </source>
</reference>
<proteinExistence type="predicted"/>
<sequence length="133" mass="15441">MTGKNIYVSYALVQPQFRADFIGRKTDTSLGKNRLITNFCNALIYISQNENEERSGMIRSWVLSYKLYNYPILNILVDSEENKFTRYVKGCCGLAINPCVTRGSFSYYPTPNKVLFHCKNKYERSPVYFDGRC</sequence>
<dbReference type="Proteomes" id="UP001516400">
    <property type="component" value="Unassembled WGS sequence"/>
</dbReference>
<accession>A0ABD2N0U9</accession>
<protein>
    <submittedName>
        <fullName evidence="1">Uncharacterized protein</fullName>
    </submittedName>
</protein>
<name>A0ABD2N0U9_9CUCU</name>
<dbReference type="AlphaFoldDB" id="A0ABD2N0U9"/>
<evidence type="ECO:0000313" key="1">
    <source>
        <dbReference type="EMBL" id="KAL3272037.1"/>
    </source>
</evidence>
<gene>
    <name evidence="1" type="ORF">HHI36_022499</name>
</gene>
<dbReference type="EMBL" id="JABFTP020000042">
    <property type="protein sequence ID" value="KAL3272037.1"/>
    <property type="molecule type" value="Genomic_DNA"/>
</dbReference>
<comment type="caution">
    <text evidence="1">The sequence shown here is derived from an EMBL/GenBank/DDBJ whole genome shotgun (WGS) entry which is preliminary data.</text>
</comment>